<feature type="compositionally biased region" description="Polar residues" evidence="1">
    <location>
        <begin position="1"/>
        <end position="13"/>
    </location>
</feature>
<evidence type="ECO:0000256" key="1">
    <source>
        <dbReference type="SAM" id="MobiDB-lite"/>
    </source>
</evidence>
<dbReference type="AlphaFoldDB" id="A0ABD2ZLQ7"/>
<feature type="compositionally biased region" description="Polar residues" evidence="1">
    <location>
        <begin position="25"/>
        <end position="39"/>
    </location>
</feature>
<name>A0ABD2ZLQ7_9GENT</name>
<accession>A0ABD2ZLQ7</accession>
<organism evidence="2 3">
    <name type="scientific">Cinchona calisaya</name>
    <dbReference type="NCBI Taxonomy" id="153742"/>
    <lineage>
        <taxon>Eukaryota</taxon>
        <taxon>Viridiplantae</taxon>
        <taxon>Streptophyta</taxon>
        <taxon>Embryophyta</taxon>
        <taxon>Tracheophyta</taxon>
        <taxon>Spermatophyta</taxon>
        <taxon>Magnoliopsida</taxon>
        <taxon>eudicotyledons</taxon>
        <taxon>Gunneridae</taxon>
        <taxon>Pentapetalae</taxon>
        <taxon>asterids</taxon>
        <taxon>lamiids</taxon>
        <taxon>Gentianales</taxon>
        <taxon>Rubiaceae</taxon>
        <taxon>Cinchonoideae</taxon>
        <taxon>Cinchoneae</taxon>
        <taxon>Cinchona</taxon>
    </lineage>
</organism>
<comment type="caution">
    <text evidence="2">The sequence shown here is derived from an EMBL/GenBank/DDBJ whole genome shotgun (WGS) entry which is preliminary data.</text>
</comment>
<feature type="region of interest" description="Disordered" evidence="1">
    <location>
        <begin position="1"/>
        <end position="40"/>
    </location>
</feature>
<sequence length="138" mass="15790">MEKNPNPITQPHTQKAETLVWKAKPSQQSIKSQGDNSGVSDHEKLAIVTISNNKNSQQAHPLLFEEAPIDPVGKPLALEEISQRLKQHLRQWNRKEFKDIFEGIKDVEKQAQQREQDFEVEQSTQARESLHLAQAHPL</sequence>
<dbReference type="EMBL" id="JBJUIK010000008">
    <property type="protein sequence ID" value="KAL3520228.1"/>
    <property type="molecule type" value="Genomic_DNA"/>
</dbReference>
<proteinExistence type="predicted"/>
<evidence type="ECO:0000313" key="2">
    <source>
        <dbReference type="EMBL" id="KAL3520228.1"/>
    </source>
</evidence>
<gene>
    <name evidence="2" type="ORF">ACH5RR_018377</name>
</gene>
<evidence type="ECO:0000313" key="3">
    <source>
        <dbReference type="Proteomes" id="UP001630127"/>
    </source>
</evidence>
<dbReference type="Proteomes" id="UP001630127">
    <property type="component" value="Unassembled WGS sequence"/>
</dbReference>
<feature type="region of interest" description="Disordered" evidence="1">
    <location>
        <begin position="112"/>
        <end position="138"/>
    </location>
</feature>
<reference evidence="2 3" key="1">
    <citation type="submission" date="2024-11" db="EMBL/GenBank/DDBJ databases">
        <title>A near-complete genome assembly of Cinchona calisaya.</title>
        <authorList>
            <person name="Lian D.C."/>
            <person name="Zhao X.W."/>
            <person name="Wei L."/>
        </authorList>
    </citation>
    <scope>NUCLEOTIDE SEQUENCE [LARGE SCALE GENOMIC DNA]</scope>
    <source>
        <tissue evidence="2">Nenye</tissue>
    </source>
</reference>
<protein>
    <submittedName>
        <fullName evidence="2">Uncharacterized protein</fullName>
    </submittedName>
</protein>
<keyword evidence="3" id="KW-1185">Reference proteome</keyword>